<comment type="caution">
    <text evidence="4">The sequence shown here is derived from an EMBL/GenBank/DDBJ whole genome shotgun (WGS) entry which is preliminary data.</text>
</comment>
<protein>
    <submittedName>
        <fullName evidence="4">DUF4190 domain-containing protein</fullName>
    </submittedName>
</protein>
<feature type="domain" description="DUF4190" evidence="3">
    <location>
        <begin position="78"/>
        <end position="138"/>
    </location>
</feature>
<evidence type="ECO:0000259" key="3">
    <source>
        <dbReference type="Pfam" id="PF13828"/>
    </source>
</evidence>
<reference evidence="4 5" key="1">
    <citation type="submission" date="2020-04" db="EMBL/GenBank/DDBJ databases">
        <authorList>
            <person name="Liu S."/>
        </authorList>
    </citation>
    <scope>NUCLEOTIDE SEQUENCE [LARGE SCALE GENOMIC DNA]</scope>
    <source>
        <strain evidence="4 5">CGMCC 1.15091</strain>
    </source>
</reference>
<feature type="region of interest" description="Disordered" evidence="1">
    <location>
        <begin position="1"/>
        <end position="71"/>
    </location>
</feature>
<dbReference type="Pfam" id="PF13828">
    <property type="entry name" value="DUF4190"/>
    <property type="match status" value="1"/>
</dbReference>
<sequence length="153" mass="15910">MAGPEQGNPPPFNDPTNPAWSTDPYAKKPDQPAPPQARGMPAAPYGEQPGPDARQGAYSGPGYAPLPFEPFRPEKRGMSTAALVAGIVSLVTVGTLFIPQILAIVFGHLALRREPSGRAMALTGLIMGYAVAGLWAVLLFLVAVGAMFGSTAP</sequence>
<keyword evidence="5" id="KW-1185">Reference proteome</keyword>
<name>A0ABX1JSX5_9MICC</name>
<evidence type="ECO:0000313" key="4">
    <source>
        <dbReference type="EMBL" id="NKX52141.1"/>
    </source>
</evidence>
<accession>A0ABX1JSX5</accession>
<dbReference type="EMBL" id="JAAZSR010000418">
    <property type="protein sequence ID" value="NKX52141.1"/>
    <property type="molecule type" value="Genomic_DNA"/>
</dbReference>
<proteinExistence type="predicted"/>
<evidence type="ECO:0000256" key="1">
    <source>
        <dbReference type="SAM" id="MobiDB-lite"/>
    </source>
</evidence>
<keyword evidence="2" id="KW-0472">Membrane</keyword>
<feature type="transmembrane region" description="Helical" evidence="2">
    <location>
        <begin position="126"/>
        <end position="148"/>
    </location>
</feature>
<dbReference type="Proteomes" id="UP000523795">
    <property type="component" value="Unassembled WGS sequence"/>
</dbReference>
<feature type="transmembrane region" description="Helical" evidence="2">
    <location>
        <begin position="81"/>
        <end position="106"/>
    </location>
</feature>
<organism evidence="4 5">
    <name type="scientific">Arthrobacter deserti</name>
    <dbReference type="NCBI Taxonomy" id="1742687"/>
    <lineage>
        <taxon>Bacteria</taxon>
        <taxon>Bacillati</taxon>
        <taxon>Actinomycetota</taxon>
        <taxon>Actinomycetes</taxon>
        <taxon>Micrococcales</taxon>
        <taxon>Micrococcaceae</taxon>
        <taxon>Arthrobacter</taxon>
    </lineage>
</organism>
<dbReference type="InterPro" id="IPR025241">
    <property type="entry name" value="DUF4190"/>
</dbReference>
<evidence type="ECO:0000313" key="5">
    <source>
        <dbReference type="Proteomes" id="UP000523795"/>
    </source>
</evidence>
<keyword evidence="2" id="KW-0812">Transmembrane</keyword>
<gene>
    <name evidence="4" type="ORF">HER39_16515</name>
</gene>
<evidence type="ECO:0000256" key="2">
    <source>
        <dbReference type="SAM" id="Phobius"/>
    </source>
</evidence>
<keyword evidence="2" id="KW-1133">Transmembrane helix</keyword>